<feature type="domain" description="AMP-activated protein kinase glycogen-binding" evidence="3">
    <location>
        <begin position="33"/>
        <end position="103"/>
    </location>
</feature>
<dbReference type="Pfam" id="PF16561">
    <property type="entry name" value="AMPK1_CBM"/>
    <property type="match status" value="1"/>
</dbReference>
<dbReference type="EMBL" id="MGFY01000031">
    <property type="protein sequence ID" value="OGM16069.1"/>
    <property type="molecule type" value="Genomic_DNA"/>
</dbReference>
<evidence type="ECO:0000256" key="1">
    <source>
        <dbReference type="ARBA" id="ARBA00010926"/>
    </source>
</evidence>
<reference evidence="4 5" key="1">
    <citation type="journal article" date="2016" name="Nat. Commun.">
        <title>Thousands of microbial genomes shed light on interconnected biogeochemical processes in an aquifer system.</title>
        <authorList>
            <person name="Anantharaman K."/>
            <person name="Brown C.T."/>
            <person name="Hug L.A."/>
            <person name="Sharon I."/>
            <person name="Castelle C.J."/>
            <person name="Probst A.J."/>
            <person name="Thomas B.C."/>
            <person name="Singh A."/>
            <person name="Wilkins M.J."/>
            <person name="Karaoz U."/>
            <person name="Brodie E.L."/>
            <person name="Williams K.H."/>
            <person name="Hubbard S.S."/>
            <person name="Banfield J.F."/>
        </authorList>
    </citation>
    <scope>NUCLEOTIDE SEQUENCE [LARGE SCALE GENOMIC DNA]</scope>
</reference>
<dbReference type="CDD" id="cd07184">
    <property type="entry name" value="E_set_Isoamylase_like_N"/>
    <property type="match status" value="1"/>
</dbReference>
<dbReference type="PANTHER" id="PTHR10343:SF84">
    <property type="entry name" value="5'-AMP-ACTIVATED PROTEIN KINASE SUBUNIT BETA-1"/>
    <property type="match status" value="1"/>
</dbReference>
<name>A0A1F7XMR2_9BACT</name>
<dbReference type="GO" id="GO:0006508">
    <property type="term" value="P:proteolysis"/>
    <property type="evidence" value="ECO:0007669"/>
    <property type="project" value="InterPro"/>
</dbReference>
<dbReference type="Gene3D" id="2.60.40.10">
    <property type="entry name" value="Immunoglobulins"/>
    <property type="match status" value="1"/>
</dbReference>
<dbReference type="SUPFAM" id="SSF81296">
    <property type="entry name" value="E set domains"/>
    <property type="match status" value="1"/>
</dbReference>
<comment type="similarity">
    <text evidence="1">Belongs to the 5'-AMP-activated protein kinase beta subunit family.</text>
</comment>
<dbReference type="InterPro" id="IPR001375">
    <property type="entry name" value="Peptidase_S9_cat"/>
</dbReference>
<sequence>MLDLVKQYEGWWATKPVRVKEGLLFSYYAPSDKEIFLAGDFNGWKKRYTPLIKGKDDVWRIIVELKPNRSYDYKYIVDGNWVNDPNNEDLNPDVAGGANSVIYLGSSGDILPKGHPERDKFTLEGRQIYNGSYFSSRYKQRFEFHYISPQYEEGEKLPVIICLNNYIKSQELHIYVRENRYLAIIPSVYLGGQYIRQGKLDVFPELLGFIKQSFTINEDRVYVTGMSYGGLEALLVSLYYPDLIAASAVVFGPYRLRFYKETIERITRDELEQFLDRLPYPHRMLKNLKDLPLYISHGGGDEAIPFDEALTLHEIVKKLGAPTELNSYPEHGHTWYMVDEDLPRVFDWFRRFKRNRFPKSINYTAPNGFLKNSIFWLDFSPFQIEHPIKIEANINENNRLKLTIENIKRLKLKLSSKILKLPGVVYIDTHKGTQQVDIQEEDKEIEVTF</sequence>
<evidence type="ECO:0000259" key="3">
    <source>
        <dbReference type="Pfam" id="PF16561"/>
    </source>
</evidence>
<comment type="caution">
    <text evidence="4">The sequence shown here is derived from an EMBL/GenBank/DDBJ whole genome shotgun (WGS) entry which is preliminary data.</text>
</comment>
<evidence type="ECO:0000313" key="5">
    <source>
        <dbReference type="Proteomes" id="UP000178401"/>
    </source>
</evidence>
<dbReference type="GO" id="GO:0008236">
    <property type="term" value="F:serine-type peptidase activity"/>
    <property type="evidence" value="ECO:0007669"/>
    <property type="project" value="InterPro"/>
</dbReference>
<dbReference type="SUPFAM" id="SSF53474">
    <property type="entry name" value="alpha/beta-Hydrolases"/>
    <property type="match status" value="1"/>
</dbReference>
<dbReference type="InterPro" id="IPR050827">
    <property type="entry name" value="CRP1_MDG1_kinase"/>
</dbReference>
<dbReference type="Proteomes" id="UP000178401">
    <property type="component" value="Unassembled WGS sequence"/>
</dbReference>
<dbReference type="InterPro" id="IPR014756">
    <property type="entry name" value="Ig_E-set"/>
</dbReference>
<evidence type="ECO:0008006" key="6">
    <source>
        <dbReference type="Google" id="ProtNLM"/>
    </source>
</evidence>
<feature type="domain" description="Peptidase S9 prolyl oligopeptidase catalytic" evidence="2">
    <location>
        <begin position="209"/>
        <end position="350"/>
    </location>
</feature>
<dbReference type="PANTHER" id="PTHR10343">
    <property type="entry name" value="5'-AMP-ACTIVATED PROTEIN KINASE , BETA SUBUNIT"/>
    <property type="match status" value="1"/>
</dbReference>
<dbReference type="InterPro" id="IPR029058">
    <property type="entry name" value="AB_hydrolase_fold"/>
</dbReference>
<dbReference type="InterPro" id="IPR032640">
    <property type="entry name" value="AMPK1_CBM"/>
</dbReference>
<gene>
    <name evidence="4" type="ORF">A2V55_01920</name>
</gene>
<dbReference type="Pfam" id="PF00326">
    <property type="entry name" value="Peptidase_S9"/>
    <property type="match status" value="1"/>
</dbReference>
<dbReference type="AlphaFoldDB" id="A0A1F7XMR2"/>
<evidence type="ECO:0000313" key="4">
    <source>
        <dbReference type="EMBL" id="OGM16069.1"/>
    </source>
</evidence>
<proteinExistence type="inferred from homology"/>
<accession>A0A1F7XMR2</accession>
<evidence type="ECO:0000259" key="2">
    <source>
        <dbReference type="Pfam" id="PF00326"/>
    </source>
</evidence>
<organism evidence="4 5">
    <name type="scientific">Candidatus Woesebacteria bacterium RBG_19FT_COMBO_37_29</name>
    <dbReference type="NCBI Taxonomy" id="1802486"/>
    <lineage>
        <taxon>Bacteria</taxon>
        <taxon>Candidatus Woeseibacteriota</taxon>
    </lineage>
</organism>
<protein>
    <recommendedName>
        <fullName evidence="6">AMP-activated protein kinase glycogen-binding domain-containing protein</fullName>
    </recommendedName>
</protein>
<dbReference type="Gene3D" id="3.40.50.1820">
    <property type="entry name" value="alpha/beta hydrolase"/>
    <property type="match status" value="1"/>
</dbReference>
<dbReference type="InterPro" id="IPR013783">
    <property type="entry name" value="Ig-like_fold"/>
</dbReference>